<evidence type="ECO:0000313" key="1">
    <source>
        <dbReference type="EMBL" id="ABU82243.1"/>
    </source>
</evidence>
<dbReference type="STRING" id="453591.Igni_1065"/>
<keyword evidence="2" id="KW-1185">Reference proteome</keyword>
<accession>A8ABE1</accession>
<dbReference type="Proteomes" id="UP000000262">
    <property type="component" value="Chromosome"/>
</dbReference>
<dbReference type="KEGG" id="iho:Igni_1065"/>
<proteinExistence type="predicted"/>
<dbReference type="HOGENOM" id="CLU_1212600_0_0_2"/>
<name>A8ABE1_IGNH4</name>
<organism evidence="1 2">
    <name type="scientific">Ignicoccus hospitalis (strain KIN4/I / DSM 18386 / JCM 14125)</name>
    <dbReference type="NCBI Taxonomy" id="453591"/>
    <lineage>
        <taxon>Archaea</taxon>
        <taxon>Thermoproteota</taxon>
        <taxon>Thermoprotei</taxon>
        <taxon>Desulfurococcales</taxon>
        <taxon>Desulfurococcaceae</taxon>
        <taxon>Ignicoccus</taxon>
    </lineage>
</organism>
<gene>
    <name evidence="1" type="ordered locus">Igni_1065</name>
</gene>
<sequence length="228" mass="23918">MSVSQFTATLTGYKTVTLFEKLGVREYIYVYTEPLERTFVAFCKGNATLVFTSPAAAVAKAVSAEVQVGVTTVTSTTTVSLPSPFYYLLGGTESESVDSLVLTTASSKAFGEEVVRTSGALVGTAVVVPKGTVTCSASPPPATLIALYGNEKVTSPKAYLALTEPTELAASADKTLTVTATFPTSLEVYANVTTLLIKVKFFAERPRSSVPALALLALLVAAALRKRP</sequence>
<dbReference type="EMBL" id="CP000816">
    <property type="protein sequence ID" value="ABU82243.1"/>
    <property type="molecule type" value="Genomic_DNA"/>
</dbReference>
<dbReference type="AlphaFoldDB" id="A8ABE1"/>
<evidence type="ECO:0000313" key="2">
    <source>
        <dbReference type="Proteomes" id="UP000000262"/>
    </source>
</evidence>
<protein>
    <submittedName>
        <fullName evidence="1">Uncharacterized protein</fullName>
    </submittedName>
</protein>
<reference evidence="1 2" key="1">
    <citation type="journal article" date="2008" name="Genome Biol.">
        <title>A genomic analysis of the archaeal system Ignicoccus hospitalis-Nanoarchaeum equitans.</title>
        <authorList>
            <person name="Podar M."/>
            <person name="Anderson I."/>
            <person name="Makarova K.S."/>
            <person name="Elkins J.G."/>
            <person name="Ivanova N."/>
            <person name="Wall M.A."/>
            <person name="Lykidis A."/>
            <person name="Mavromatis K."/>
            <person name="Sun H."/>
            <person name="Hudson M.E."/>
            <person name="Chen W."/>
            <person name="Deciu C."/>
            <person name="Hutchison D."/>
            <person name="Eads J.R."/>
            <person name="Anderson A."/>
            <person name="Fernandes F."/>
            <person name="Szeto E."/>
            <person name="Lapidus A."/>
            <person name="Kyrpides N.C."/>
            <person name="Saier M.H.Jr."/>
            <person name="Richardson P.M."/>
            <person name="Rachel R."/>
            <person name="Huber H."/>
            <person name="Eisen J.A."/>
            <person name="Koonin E.V."/>
            <person name="Keller M."/>
            <person name="Stetter K.O."/>
        </authorList>
    </citation>
    <scope>NUCLEOTIDE SEQUENCE [LARGE SCALE GENOMIC DNA]</scope>
    <source>
        <strain evidence="2">KIN4/I / DSM 18386 / JCM 14125</strain>
    </source>
</reference>